<organism evidence="1 2">
    <name type="scientific">Mucuna pruriens</name>
    <name type="common">Velvet bean</name>
    <name type="synonym">Dolichos pruriens</name>
    <dbReference type="NCBI Taxonomy" id="157652"/>
    <lineage>
        <taxon>Eukaryota</taxon>
        <taxon>Viridiplantae</taxon>
        <taxon>Streptophyta</taxon>
        <taxon>Embryophyta</taxon>
        <taxon>Tracheophyta</taxon>
        <taxon>Spermatophyta</taxon>
        <taxon>Magnoliopsida</taxon>
        <taxon>eudicotyledons</taxon>
        <taxon>Gunneridae</taxon>
        <taxon>Pentapetalae</taxon>
        <taxon>rosids</taxon>
        <taxon>fabids</taxon>
        <taxon>Fabales</taxon>
        <taxon>Fabaceae</taxon>
        <taxon>Papilionoideae</taxon>
        <taxon>50 kb inversion clade</taxon>
        <taxon>NPAAA clade</taxon>
        <taxon>indigoferoid/millettioid clade</taxon>
        <taxon>Phaseoleae</taxon>
        <taxon>Mucuna</taxon>
    </lineage>
</organism>
<keyword evidence="2" id="KW-1185">Reference proteome</keyword>
<dbReference type="OrthoDB" id="1741700at2759"/>
<feature type="non-terminal residue" evidence="1">
    <location>
        <position position="1"/>
    </location>
</feature>
<reference evidence="1" key="1">
    <citation type="submission" date="2018-05" db="EMBL/GenBank/DDBJ databases">
        <title>Draft genome of Mucuna pruriens seed.</title>
        <authorList>
            <person name="Nnadi N.E."/>
            <person name="Vos R."/>
            <person name="Hasami M.H."/>
            <person name="Devisetty U.K."/>
            <person name="Aguiy J.C."/>
        </authorList>
    </citation>
    <scope>NUCLEOTIDE SEQUENCE [LARGE SCALE GENOMIC DNA]</scope>
    <source>
        <strain evidence="1">JCA_2017</strain>
    </source>
</reference>
<gene>
    <name evidence="1" type="ORF">CR513_04997</name>
</gene>
<name>A0A371I609_MUCPR</name>
<evidence type="ECO:0000313" key="2">
    <source>
        <dbReference type="Proteomes" id="UP000257109"/>
    </source>
</evidence>
<dbReference type="AlphaFoldDB" id="A0A371I609"/>
<dbReference type="Proteomes" id="UP000257109">
    <property type="component" value="Unassembled WGS sequence"/>
</dbReference>
<accession>A0A371I609</accession>
<evidence type="ECO:0000313" key="1">
    <source>
        <dbReference type="EMBL" id="RDY10480.1"/>
    </source>
</evidence>
<comment type="caution">
    <text evidence="1">The sequence shown here is derived from an EMBL/GenBank/DDBJ whole genome shotgun (WGS) entry which is preliminary data.</text>
</comment>
<dbReference type="EMBL" id="QJKJ01000836">
    <property type="protein sequence ID" value="RDY10480.1"/>
    <property type="molecule type" value="Genomic_DNA"/>
</dbReference>
<protein>
    <submittedName>
        <fullName evidence="1">Uncharacterized protein</fullName>
    </submittedName>
</protein>
<proteinExistence type="predicted"/>
<sequence>MAYGQAGEERKLQLQELEELRLEAYENSRIYKQRILRKEFQVGQKMLLFNSRLKLIAIKLRSRWDVGLQDELIRSTFQVNGQQLKIFHEGPTTTIGEVESDRLIFSRLNGHQITKVNYSIVNPRSFFSRTQYVRL</sequence>